<dbReference type="SMART" id="SM00326">
    <property type="entry name" value="SH3"/>
    <property type="match status" value="1"/>
</dbReference>
<dbReference type="Pfam" id="PF24584">
    <property type="entry name" value="Ig_CYK3_C"/>
    <property type="match status" value="1"/>
</dbReference>
<dbReference type="Pfam" id="PF01841">
    <property type="entry name" value="Transglut_core"/>
    <property type="match status" value="1"/>
</dbReference>
<evidence type="ECO:0000256" key="1">
    <source>
        <dbReference type="ARBA" id="ARBA00022443"/>
    </source>
</evidence>
<accession>A0ABR0JZA6</accession>
<organism evidence="5 6">
    <name type="scientific">Lithohypha guttulata</name>
    <dbReference type="NCBI Taxonomy" id="1690604"/>
    <lineage>
        <taxon>Eukaryota</taxon>
        <taxon>Fungi</taxon>
        <taxon>Dikarya</taxon>
        <taxon>Ascomycota</taxon>
        <taxon>Pezizomycotina</taxon>
        <taxon>Eurotiomycetes</taxon>
        <taxon>Chaetothyriomycetidae</taxon>
        <taxon>Chaetothyriales</taxon>
        <taxon>Trichomeriaceae</taxon>
        <taxon>Lithohypha</taxon>
    </lineage>
</organism>
<feature type="compositionally biased region" description="Polar residues" evidence="3">
    <location>
        <begin position="150"/>
        <end position="160"/>
    </location>
</feature>
<dbReference type="EMBL" id="JAVRRG010000157">
    <property type="protein sequence ID" value="KAK5080117.1"/>
    <property type="molecule type" value="Genomic_DNA"/>
</dbReference>
<dbReference type="InterPro" id="IPR002931">
    <property type="entry name" value="Transglutaminase-like"/>
</dbReference>
<protein>
    <recommendedName>
        <fullName evidence="4">SH3 domain-containing protein</fullName>
    </recommendedName>
</protein>
<feature type="region of interest" description="Disordered" evidence="3">
    <location>
        <begin position="1089"/>
        <end position="1123"/>
    </location>
</feature>
<feature type="compositionally biased region" description="Basic and acidic residues" evidence="3">
    <location>
        <begin position="85"/>
        <end position="100"/>
    </location>
</feature>
<dbReference type="Gene3D" id="3.10.620.30">
    <property type="match status" value="1"/>
</dbReference>
<sequence length="1241" mass="136396">MAQLPQKFPCWCRAVYSWGGETEKDLGFVEGDLIECLNAGDGSWWMGRLRRDRRMMGVFPSNFVQVLQEDYVPVSRSVSPMPSRADSDRKNSIENLERKKEQAKKRKPFQGYKTAVGPGAAARAAAGTAPQKPTSLSQVHTPTYDPVNPPSTVLWRQQRTPRPSRSPSPLPPEELGSPPPPAPPPHRSGLTNGHISRAHSPLPQAYDMNHQYQVSRTPSPAPQAYAKPQYQAYAKPQYQVSRTPSPAPQAYAKPQYQTSRTPSPNVASLQGHTPPMIRDAMQDVMSSLEGMGYQQPQVHERQPSNPWSPEAFDNFRSPQPQERPGPRPLTSLGLSAGGSTYSEEAREKYSSRHNSPDRYTDAPPHLETYVQRMERQLEERARFREESEERGMPPPPPPKNNSNWTPSAVGRRLSMHRRKSQYDLTGLDRTYTTKTNSTNSSSGINSLVSYQSEASSRTGQSIFSGYSAGGFSATSAGSLARKRNGANEDVPPEARPTTSNGLRTERPKTPLTPQTSYSHHASNDSRAGARSAVGFENRPVSAAGSNPFSPTPKTKKSGLFRKFNETVKTSFASARSTIAPNGGDSRSSSPTKHAYNNGVTSIAGGVPSPQKQQRPKSMMSNSYYGSDSAREMGLDTGAGADWLRTRRDLNRSNTPGPTERRERADRCQMLNEPVICPIDELYETVQGDEDADGRPVYDSFILNNPSFTQVDKAARFITSLPSSITAASLATGYVCRPYRSDVQRLRAIFVWCAERITWSQQIETPFGSRATMIDTRRTILHKAGSSQEVAAVVTEMCHAIGLPSETIQGYLKRPGEPLDLDAATPSKANHYWNSVLVDGEWRIIDCSLASPTNPHRSLYSSVSTSIAESWYFLVKPSEACWTHVPINPAHQYLVPAVSPDTLLALPGPCPPFFRLGIMLHAFDTSLTRMEGLEMSTIAINVPADTEVHAEVEAQTYRQDYDGDIYEDPDTIIRTRVLAQPAWFRTASKPETMQKRYIVKALLPDDQRSGTLKIYAGKKGLMHSAKDIVHPLAFALPLSHTGENPPYQFMRRHPTPHATRQDLYVIQPQCLHLGLGERYVFYVRQHSAHVSGSPTPAPEQTGFDFGAGAGRPVSPNPLALGRPSSALSMSSSVAASSSYSDPSTNINSNSAPASASARAQAASKDKPAKLAIQSPSGKIFRMTRKVDGLGQSGAAREMDGELCGSVWETSGGIKVAERGVWRGLVLADRSARWCVWGEWECD</sequence>
<dbReference type="SUPFAM" id="SSF54001">
    <property type="entry name" value="Cysteine proteinases"/>
    <property type="match status" value="1"/>
</dbReference>
<dbReference type="InterPro" id="IPR056409">
    <property type="entry name" value="Ig_CYK3_C"/>
</dbReference>
<feature type="compositionally biased region" description="Polar residues" evidence="3">
    <location>
        <begin position="574"/>
        <end position="591"/>
    </location>
</feature>
<feature type="compositionally biased region" description="Low complexity" evidence="3">
    <location>
        <begin position="115"/>
        <end position="129"/>
    </location>
</feature>
<dbReference type="Gene3D" id="2.30.30.40">
    <property type="entry name" value="SH3 Domains"/>
    <property type="match status" value="1"/>
</dbReference>
<dbReference type="CDD" id="cd11889">
    <property type="entry name" value="SH3_Cyk3p-like"/>
    <property type="match status" value="1"/>
</dbReference>
<dbReference type="InterPro" id="IPR038765">
    <property type="entry name" value="Papain-like_cys_pep_sf"/>
</dbReference>
<feature type="compositionally biased region" description="Polar residues" evidence="3">
    <location>
        <begin position="511"/>
        <end position="520"/>
    </location>
</feature>
<keyword evidence="6" id="KW-1185">Reference proteome</keyword>
<feature type="region of interest" description="Disordered" evidence="3">
    <location>
        <begin position="479"/>
        <end position="561"/>
    </location>
</feature>
<dbReference type="PANTHER" id="PTHR46333">
    <property type="entry name" value="CYTOKINESIS PROTEIN 3"/>
    <property type="match status" value="1"/>
</dbReference>
<dbReference type="InterPro" id="IPR035553">
    <property type="entry name" value="Cyk3_SH3"/>
</dbReference>
<dbReference type="PROSITE" id="PS50002">
    <property type="entry name" value="SH3"/>
    <property type="match status" value="1"/>
</dbReference>
<feature type="compositionally biased region" description="Basic and acidic residues" evidence="3">
    <location>
        <begin position="343"/>
        <end position="360"/>
    </location>
</feature>
<dbReference type="Proteomes" id="UP001345013">
    <property type="component" value="Unassembled WGS sequence"/>
</dbReference>
<comment type="caution">
    <text evidence="5">The sequence shown here is derived from an EMBL/GenBank/DDBJ whole genome shotgun (WGS) entry which is preliminary data.</text>
</comment>
<feature type="compositionally biased region" description="Low complexity" evidence="3">
    <location>
        <begin position="75"/>
        <end position="84"/>
    </location>
</feature>
<evidence type="ECO:0000256" key="3">
    <source>
        <dbReference type="SAM" id="MobiDB-lite"/>
    </source>
</evidence>
<feature type="compositionally biased region" description="Basic and acidic residues" evidence="3">
    <location>
        <begin position="372"/>
        <end position="391"/>
    </location>
</feature>
<evidence type="ECO:0000256" key="2">
    <source>
        <dbReference type="PROSITE-ProRule" id="PRU00192"/>
    </source>
</evidence>
<evidence type="ECO:0000313" key="5">
    <source>
        <dbReference type="EMBL" id="KAK5080117.1"/>
    </source>
</evidence>
<dbReference type="InterPro" id="IPR052557">
    <property type="entry name" value="CAP/Cytokinesis_protein"/>
</dbReference>
<feature type="region of interest" description="Disordered" evidence="3">
    <location>
        <begin position="1137"/>
        <end position="1167"/>
    </location>
</feature>
<feature type="region of interest" description="Disordered" evidence="3">
    <location>
        <begin position="574"/>
        <end position="664"/>
    </location>
</feature>
<keyword evidence="1 2" id="KW-0728">SH3 domain</keyword>
<gene>
    <name evidence="5" type="ORF">LTR24_008679</name>
</gene>
<evidence type="ECO:0000259" key="4">
    <source>
        <dbReference type="PROSITE" id="PS50002"/>
    </source>
</evidence>
<dbReference type="Pfam" id="PF00018">
    <property type="entry name" value="SH3_1"/>
    <property type="match status" value="1"/>
</dbReference>
<feature type="compositionally biased region" description="Low complexity" evidence="3">
    <location>
        <begin position="430"/>
        <end position="444"/>
    </location>
</feature>
<dbReference type="SMART" id="SM00460">
    <property type="entry name" value="TGc"/>
    <property type="match status" value="1"/>
</dbReference>
<proteinExistence type="predicted"/>
<feature type="compositionally biased region" description="Pro residues" evidence="3">
    <location>
        <begin position="164"/>
        <end position="186"/>
    </location>
</feature>
<dbReference type="PANTHER" id="PTHR46333:SF2">
    <property type="entry name" value="CYTOKINESIS PROTEIN 3"/>
    <property type="match status" value="1"/>
</dbReference>
<feature type="region of interest" description="Disordered" evidence="3">
    <location>
        <begin position="213"/>
        <end position="444"/>
    </location>
</feature>
<evidence type="ECO:0000313" key="6">
    <source>
        <dbReference type="Proteomes" id="UP001345013"/>
    </source>
</evidence>
<feature type="compositionally biased region" description="Polar residues" evidence="3">
    <location>
        <begin position="255"/>
        <end position="271"/>
    </location>
</feature>
<dbReference type="SUPFAM" id="SSF50044">
    <property type="entry name" value="SH3-domain"/>
    <property type="match status" value="1"/>
</dbReference>
<feature type="compositionally biased region" description="Low complexity" evidence="3">
    <location>
        <begin position="222"/>
        <end position="239"/>
    </location>
</feature>
<name>A0ABR0JZA6_9EURO</name>
<reference evidence="5 6" key="1">
    <citation type="submission" date="2023-08" db="EMBL/GenBank/DDBJ databases">
        <title>Black Yeasts Isolated from many extreme environments.</title>
        <authorList>
            <person name="Coleine C."/>
            <person name="Stajich J.E."/>
            <person name="Selbmann L."/>
        </authorList>
    </citation>
    <scope>NUCLEOTIDE SEQUENCE [LARGE SCALE GENOMIC DNA]</scope>
    <source>
        <strain evidence="5 6">CCFEE 5885</strain>
    </source>
</reference>
<feature type="domain" description="SH3" evidence="4">
    <location>
        <begin position="7"/>
        <end position="69"/>
    </location>
</feature>
<feature type="compositionally biased region" description="Polar residues" evidence="3">
    <location>
        <begin position="543"/>
        <end position="552"/>
    </location>
</feature>
<dbReference type="InterPro" id="IPR001452">
    <property type="entry name" value="SH3_domain"/>
</dbReference>
<feature type="compositionally biased region" description="Polar residues" evidence="3">
    <location>
        <begin position="131"/>
        <end position="141"/>
    </location>
</feature>
<feature type="region of interest" description="Disordered" evidence="3">
    <location>
        <begin position="75"/>
        <end position="201"/>
    </location>
</feature>
<dbReference type="InterPro" id="IPR036028">
    <property type="entry name" value="SH3-like_dom_sf"/>
</dbReference>
<feature type="compositionally biased region" description="Low complexity" evidence="3">
    <location>
        <begin position="1137"/>
        <end position="1161"/>
    </location>
</feature>